<evidence type="ECO:0000256" key="5">
    <source>
        <dbReference type="ARBA" id="ARBA00022691"/>
    </source>
</evidence>
<evidence type="ECO:0000256" key="2">
    <source>
        <dbReference type="ARBA" id="ARBA00011900"/>
    </source>
</evidence>
<dbReference type="SUPFAM" id="SSF53335">
    <property type="entry name" value="S-adenosyl-L-methionine-dependent methyltransferases"/>
    <property type="match status" value="1"/>
</dbReference>
<comment type="catalytic activity">
    <reaction evidence="8">
        <text>a 2'-deoxyadenosine in DNA + S-adenosyl-L-methionine = an N(6)-methyl-2'-deoxyadenosine in DNA + S-adenosyl-L-homocysteine + H(+)</text>
        <dbReference type="Rhea" id="RHEA:15197"/>
        <dbReference type="Rhea" id="RHEA-COMP:12418"/>
        <dbReference type="Rhea" id="RHEA-COMP:12419"/>
        <dbReference type="ChEBI" id="CHEBI:15378"/>
        <dbReference type="ChEBI" id="CHEBI:57856"/>
        <dbReference type="ChEBI" id="CHEBI:59789"/>
        <dbReference type="ChEBI" id="CHEBI:90615"/>
        <dbReference type="ChEBI" id="CHEBI:90616"/>
        <dbReference type="EC" id="2.1.1.72"/>
    </reaction>
</comment>
<dbReference type="InterPro" id="IPR044946">
    <property type="entry name" value="Restrct_endonuc_typeI_TRD_sf"/>
</dbReference>
<keyword evidence="6" id="KW-0680">Restriction system</keyword>
<proteinExistence type="inferred from homology"/>
<dbReference type="PANTHER" id="PTHR42933">
    <property type="entry name" value="SLR6095 PROTEIN"/>
    <property type="match status" value="1"/>
</dbReference>
<name>A0A0R1WCC1_9LACO</name>
<evidence type="ECO:0000259" key="10">
    <source>
        <dbReference type="Pfam" id="PF01420"/>
    </source>
</evidence>
<evidence type="ECO:0000256" key="7">
    <source>
        <dbReference type="ARBA" id="ARBA00023125"/>
    </source>
</evidence>
<dbReference type="EMBL" id="AZFV01000024">
    <property type="protein sequence ID" value="KRM15293.1"/>
    <property type="molecule type" value="Genomic_DNA"/>
</dbReference>
<dbReference type="InterPro" id="IPR000055">
    <property type="entry name" value="Restrct_endonuc_typeI_TRD"/>
</dbReference>
<dbReference type="PATRIC" id="fig|1423774.3.peg.1352"/>
<feature type="domain" description="Type I restriction modification DNA specificity" evidence="10">
    <location>
        <begin position="403"/>
        <end position="560"/>
    </location>
</feature>
<dbReference type="InterPro" id="IPR003356">
    <property type="entry name" value="DNA_methylase_A-5"/>
</dbReference>
<keyword evidence="3 12" id="KW-0489">Methyltransferase</keyword>
<evidence type="ECO:0000256" key="6">
    <source>
        <dbReference type="ARBA" id="ARBA00022747"/>
    </source>
</evidence>
<comment type="similarity">
    <text evidence="1">Belongs to the type-I restriction system S methylase family.</text>
</comment>
<dbReference type="InterPro" id="IPR029063">
    <property type="entry name" value="SAM-dependent_MTases_sf"/>
</dbReference>
<evidence type="ECO:0000256" key="1">
    <source>
        <dbReference type="ARBA" id="ARBA00010923"/>
    </source>
</evidence>
<dbReference type="AlphaFoldDB" id="A0A0R1WCC1"/>
<feature type="domain" description="DNA methylase adenine-specific" evidence="11">
    <location>
        <begin position="178"/>
        <end position="384"/>
    </location>
</feature>
<organism evidence="12 13">
    <name type="scientific">Companilactobacillus nantensis DSM 16982</name>
    <dbReference type="NCBI Taxonomy" id="1423774"/>
    <lineage>
        <taxon>Bacteria</taxon>
        <taxon>Bacillati</taxon>
        <taxon>Bacillota</taxon>
        <taxon>Bacilli</taxon>
        <taxon>Lactobacillales</taxon>
        <taxon>Lactobacillaceae</taxon>
        <taxon>Companilactobacillus</taxon>
    </lineage>
</organism>
<evidence type="ECO:0000256" key="4">
    <source>
        <dbReference type="ARBA" id="ARBA00022679"/>
    </source>
</evidence>
<accession>A0A0R1WCC1</accession>
<evidence type="ECO:0000313" key="13">
    <source>
        <dbReference type="Proteomes" id="UP000051302"/>
    </source>
</evidence>
<evidence type="ECO:0000256" key="9">
    <source>
        <dbReference type="SAM" id="Coils"/>
    </source>
</evidence>
<evidence type="ECO:0000259" key="11">
    <source>
        <dbReference type="Pfam" id="PF02384"/>
    </source>
</evidence>
<dbReference type="GO" id="GO:0009307">
    <property type="term" value="P:DNA restriction-modification system"/>
    <property type="evidence" value="ECO:0007669"/>
    <property type="project" value="UniProtKB-KW"/>
</dbReference>
<dbReference type="RefSeq" id="WP_057892713.1">
    <property type="nucleotide sequence ID" value="NZ_AZFV01000024.1"/>
</dbReference>
<gene>
    <name evidence="12" type="ORF">FD31_GL001301</name>
</gene>
<keyword evidence="7" id="KW-0238">DNA-binding</keyword>
<dbReference type="EC" id="2.1.1.72" evidence="2"/>
<evidence type="ECO:0000256" key="3">
    <source>
        <dbReference type="ARBA" id="ARBA00022603"/>
    </source>
</evidence>
<dbReference type="Pfam" id="PF02384">
    <property type="entry name" value="N6_Mtase"/>
    <property type="match status" value="1"/>
</dbReference>
<keyword evidence="13" id="KW-1185">Reference proteome</keyword>
<dbReference type="Gene3D" id="3.90.220.20">
    <property type="entry name" value="DNA methylase specificity domains"/>
    <property type="match status" value="1"/>
</dbReference>
<feature type="coiled-coil region" evidence="9">
    <location>
        <begin position="559"/>
        <end position="586"/>
    </location>
</feature>
<dbReference type="STRING" id="1423774.FD31_GL001301"/>
<dbReference type="PANTHER" id="PTHR42933:SF3">
    <property type="entry name" value="TYPE I RESTRICTION ENZYME MJAVIII METHYLASE SUBUNIT"/>
    <property type="match status" value="1"/>
</dbReference>
<reference evidence="12 13" key="1">
    <citation type="journal article" date="2015" name="Genome Announc.">
        <title>Expanding the biotechnology potential of lactobacilli through comparative genomics of 213 strains and associated genera.</title>
        <authorList>
            <person name="Sun Z."/>
            <person name="Harris H.M."/>
            <person name="McCann A."/>
            <person name="Guo C."/>
            <person name="Argimon S."/>
            <person name="Zhang W."/>
            <person name="Yang X."/>
            <person name="Jeffery I.B."/>
            <person name="Cooney J.C."/>
            <person name="Kagawa T.F."/>
            <person name="Liu W."/>
            <person name="Song Y."/>
            <person name="Salvetti E."/>
            <person name="Wrobel A."/>
            <person name="Rasinkangas P."/>
            <person name="Parkhill J."/>
            <person name="Rea M.C."/>
            <person name="O'Sullivan O."/>
            <person name="Ritari J."/>
            <person name="Douillard F.P."/>
            <person name="Paul Ross R."/>
            <person name="Yang R."/>
            <person name="Briner A.E."/>
            <person name="Felis G.E."/>
            <person name="de Vos W.M."/>
            <person name="Barrangou R."/>
            <person name="Klaenhammer T.R."/>
            <person name="Caufield P.W."/>
            <person name="Cui Y."/>
            <person name="Zhang H."/>
            <person name="O'Toole P.W."/>
        </authorList>
    </citation>
    <scope>NUCLEOTIDE SEQUENCE [LARGE SCALE GENOMIC DNA]</scope>
    <source>
        <strain evidence="12 13">DSM 16982</strain>
    </source>
</reference>
<keyword evidence="5" id="KW-0949">S-adenosyl-L-methionine</keyword>
<dbReference type="SUPFAM" id="SSF116734">
    <property type="entry name" value="DNA methylase specificity domain"/>
    <property type="match status" value="1"/>
</dbReference>
<dbReference type="GO" id="GO:0009007">
    <property type="term" value="F:site-specific DNA-methyltransferase (adenine-specific) activity"/>
    <property type="evidence" value="ECO:0007669"/>
    <property type="project" value="UniProtKB-EC"/>
</dbReference>
<keyword evidence="4" id="KW-0808">Transferase</keyword>
<dbReference type="GO" id="GO:0003677">
    <property type="term" value="F:DNA binding"/>
    <property type="evidence" value="ECO:0007669"/>
    <property type="project" value="UniProtKB-KW"/>
</dbReference>
<evidence type="ECO:0000313" key="12">
    <source>
        <dbReference type="EMBL" id="KRM15293.1"/>
    </source>
</evidence>
<dbReference type="GO" id="GO:0032259">
    <property type="term" value="P:methylation"/>
    <property type="evidence" value="ECO:0007669"/>
    <property type="project" value="UniProtKB-KW"/>
</dbReference>
<dbReference type="Pfam" id="PF01420">
    <property type="entry name" value="Methylase_S"/>
    <property type="match status" value="1"/>
</dbReference>
<dbReference type="InterPro" id="IPR051537">
    <property type="entry name" value="DNA_Adenine_Mtase"/>
</dbReference>
<evidence type="ECO:0000256" key="8">
    <source>
        <dbReference type="ARBA" id="ARBA00047942"/>
    </source>
</evidence>
<dbReference type="Proteomes" id="UP000051302">
    <property type="component" value="Unassembled WGS sequence"/>
</dbReference>
<dbReference type="GO" id="GO:0008170">
    <property type="term" value="F:N-methyltransferase activity"/>
    <property type="evidence" value="ECO:0007669"/>
    <property type="project" value="InterPro"/>
</dbReference>
<sequence>MEVPKTIKSMLSTEDTQSLIFSFVYLRLTSKIDRNWILKGKSLKSELDAVDVPDYRNEFNALFESAVTADERLTTEQRNELFNEMINIPILHLMGIGSRVRNQFRTNLLNSKFSFEKLLVSLADVKSCDKVLDPTFGFSELIFKLIMNNPEQDITAEFIDERFVAMGYIAALGLGAVHTKIYTGEVLDEPRYVKDGKLERFDKVITVPPIGQKMEYTENLFDDKYNRFPFGVPSRRSGDWAFVSNALSSLNEKPGSKAVIIVQDGALFHGGMDSIIRNKMIDYDVIETVVSLPAGSIGTSSAPVSALVLSLNKPEKMRGKIQFINVDKEQLQSQNTRTVEFNDDEIAQITKWYHDKKDIEGISKIVSTDHIQKSTLLVGRYVHSTLYKVDGNDVQFHSDNLKKMAKVPLNEVVDITRGFNLTGREESTDGMYQIIKISDIKPKINYHSLTYFNLSGNADINRYLIRRNDIIMAIRGNINKIKLIDEAVYNVAINSNLVRLRLKTKKYDPMWLRLYLGSPLVQILLGNSSVGSTITQIPIRDLEQLPVPVISLDEQIKMADDFIEQNQKVEAAMQKLELEKRAIKKKLYDEMNITGAVELL</sequence>
<keyword evidence="9" id="KW-0175">Coiled coil</keyword>
<protein>
    <recommendedName>
        <fullName evidence="2">site-specific DNA-methyltransferase (adenine-specific)</fullName>
        <ecNumber evidence="2">2.1.1.72</ecNumber>
    </recommendedName>
</protein>
<dbReference type="Gene3D" id="3.40.50.150">
    <property type="entry name" value="Vaccinia Virus protein VP39"/>
    <property type="match status" value="1"/>
</dbReference>
<comment type="caution">
    <text evidence="12">The sequence shown here is derived from an EMBL/GenBank/DDBJ whole genome shotgun (WGS) entry which is preliminary data.</text>
</comment>